<comment type="catalytic activity">
    <reaction evidence="4">
        <text>D-glyceraldehyde 3-phosphate = dihydroxyacetone phosphate</text>
        <dbReference type="Rhea" id="RHEA:18585"/>
        <dbReference type="ChEBI" id="CHEBI:57642"/>
        <dbReference type="ChEBI" id="CHEBI:59776"/>
        <dbReference type="EC" id="5.3.1.1"/>
    </reaction>
</comment>
<evidence type="ECO:0000256" key="4">
    <source>
        <dbReference type="RuleBase" id="RU363013"/>
    </source>
</evidence>
<dbReference type="Gene3D" id="3.20.20.70">
    <property type="entry name" value="Aldolase class I"/>
    <property type="match status" value="1"/>
</dbReference>
<dbReference type="GO" id="GO:0046166">
    <property type="term" value="P:glyceraldehyde-3-phosphate biosynthetic process"/>
    <property type="evidence" value="ECO:0007669"/>
    <property type="project" value="TreeGrafter"/>
</dbReference>
<proteinExistence type="inferred from homology"/>
<dbReference type="HOGENOM" id="CLU_024251_2_3_5"/>
<dbReference type="UniPathway" id="UPA00109">
    <property type="reaction ID" value="UER00189"/>
</dbReference>
<comment type="subunit">
    <text evidence="4">Homodimer.</text>
</comment>
<comment type="similarity">
    <text evidence="2 4">Belongs to the triosephosphate isomerase family.</text>
</comment>
<comment type="pathway">
    <text evidence="4">Carbohydrate degradation; glycolysis; D-glyceraldehyde 3-phosphate from glycerone phosphate: step 1/1.</text>
</comment>
<organism evidence="5 6">
    <name type="scientific">Anaplasma centrale (strain Israel)</name>
    <name type="common">Anaplasma marginale subsp. centrale (strain Israel)</name>
    <dbReference type="NCBI Taxonomy" id="574556"/>
    <lineage>
        <taxon>Bacteria</taxon>
        <taxon>Pseudomonadati</taxon>
        <taxon>Pseudomonadota</taxon>
        <taxon>Alphaproteobacteria</taxon>
        <taxon>Rickettsiales</taxon>
        <taxon>Anaplasmataceae</taxon>
        <taxon>Anaplasma</taxon>
    </lineage>
</organism>
<keyword evidence="3 4" id="KW-0413">Isomerase</keyword>
<dbReference type="eggNOG" id="COG0149">
    <property type="taxonomic scope" value="Bacteria"/>
</dbReference>
<comment type="catalytic activity">
    <reaction evidence="1">
        <text>L-erythrulose 1-phosphate = D-erythrulose 4-phosphate</text>
        <dbReference type="Rhea" id="RHEA:49588"/>
        <dbReference type="ChEBI" id="CHEBI:58002"/>
        <dbReference type="ChEBI" id="CHEBI:90796"/>
        <dbReference type="EC" id="5.3.1.33"/>
    </reaction>
</comment>
<evidence type="ECO:0000256" key="1">
    <source>
        <dbReference type="ARBA" id="ARBA00000148"/>
    </source>
</evidence>
<name>D1AS53_ANACI</name>
<comment type="pathway">
    <text evidence="4">Carbohydrate biosynthesis; gluconeogenesis.</text>
</comment>
<dbReference type="CDD" id="cd00311">
    <property type="entry name" value="TIM"/>
    <property type="match status" value="1"/>
</dbReference>
<evidence type="ECO:0000256" key="3">
    <source>
        <dbReference type="ARBA" id="ARBA00023235"/>
    </source>
</evidence>
<evidence type="ECO:0000313" key="6">
    <source>
        <dbReference type="Proteomes" id="UP000000630"/>
    </source>
</evidence>
<dbReference type="EMBL" id="CP001759">
    <property type="protein sequence ID" value="ACZ49306.1"/>
    <property type="molecule type" value="Genomic_DNA"/>
</dbReference>
<gene>
    <name evidence="5" type="primary">tpiA</name>
    <name evidence="5" type="ordered locus">ACIS_00750</name>
</gene>
<dbReference type="InterPro" id="IPR013785">
    <property type="entry name" value="Aldolase_TIM"/>
</dbReference>
<dbReference type="AlphaFoldDB" id="D1AS53"/>
<dbReference type="NCBIfam" id="NF011163">
    <property type="entry name" value="PRK14565.1"/>
    <property type="match status" value="1"/>
</dbReference>
<keyword evidence="6" id="KW-1185">Reference proteome</keyword>
<dbReference type="Pfam" id="PF00121">
    <property type="entry name" value="TIM"/>
    <property type="match status" value="1"/>
</dbReference>
<dbReference type="UniPathway" id="UPA00138"/>
<dbReference type="KEGG" id="acn:ACIS_00750"/>
<dbReference type="GO" id="GO:0019563">
    <property type="term" value="P:glycerol catabolic process"/>
    <property type="evidence" value="ECO:0007669"/>
    <property type="project" value="TreeGrafter"/>
</dbReference>
<dbReference type="InterPro" id="IPR000652">
    <property type="entry name" value="Triosephosphate_isomerase"/>
</dbReference>
<dbReference type="PANTHER" id="PTHR21139">
    <property type="entry name" value="TRIOSEPHOSPHATE ISOMERASE"/>
    <property type="match status" value="1"/>
</dbReference>
<protein>
    <recommendedName>
        <fullName evidence="4">Triosephosphate isomerase</fullName>
        <ecNumber evidence="4">5.3.1.1</ecNumber>
    </recommendedName>
</protein>
<dbReference type="SUPFAM" id="SSF51351">
    <property type="entry name" value="Triosephosphate isomerase (TIM)"/>
    <property type="match status" value="1"/>
</dbReference>
<comment type="subcellular location">
    <subcellularLocation>
        <location evidence="4">Cytoplasm</location>
    </subcellularLocation>
</comment>
<dbReference type="GO" id="GO:0005829">
    <property type="term" value="C:cytosol"/>
    <property type="evidence" value="ECO:0007669"/>
    <property type="project" value="TreeGrafter"/>
</dbReference>
<dbReference type="Proteomes" id="UP000000630">
    <property type="component" value="Chromosome"/>
</dbReference>
<keyword evidence="4" id="KW-0324">Glycolysis</keyword>
<dbReference type="PANTHER" id="PTHR21139:SF42">
    <property type="entry name" value="TRIOSEPHOSPHATE ISOMERASE"/>
    <property type="match status" value="1"/>
</dbReference>
<dbReference type="GO" id="GO:0006094">
    <property type="term" value="P:gluconeogenesis"/>
    <property type="evidence" value="ECO:0007669"/>
    <property type="project" value="UniProtKB-UniPathway"/>
</dbReference>
<evidence type="ECO:0000256" key="2">
    <source>
        <dbReference type="ARBA" id="ARBA00007422"/>
    </source>
</evidence>
<dbReference type="InterPro" id="IPR035990">
    <property type="entry name" value="TIM_sf"/>
</dbReference>
<dbReference type="EC" id="5.3.1.1" evidence="4"/>
<dbReference type="GO" id="GO:0004807">
    <property type="term" value="F:triose-phosphate isomerase activity"/>
    <property type="evidence" value="ECO:0007669"/>
    <property type="project" value="UniProtKB-EC"/>
</dbReference>
<reference evidence="5 6" key="1">
    <citation type="journal article" date="2010" name="J. Bacteriol.">
        <title>Complete genome sequence of Anaplasma marginale subsp. centrale.</title>
        <authorList>
            <person name="Herndon D.R."/>
            <person name="Palmer G.H."/>
            <person name="Shkap V."/>
            <person name="Knowles D.P. Jr."/>
            <person name="Brayton K.A."/>
        </authorList>
    </citation>
    <scope>NUCLEOTIDE SEQUENCE [LARGE SCALE GENOMIC DNA]</scope>
    <source>
        <strain evidence="5 6">Israel</strain>
    </source>
</reference>
<keyword evidence="4" id="KW-0312">Gluconeogenesis</keyword>
<evidence type="ECO:0000313" key="5">
    <source>
        <dbReference type="EMBL" id="ACZ49306.1"/>
    </source>
</evidence>
<keyword evidence="4" id="KW-0963">Cytoplasm</keyword>
<sequence>MELMSFLVVANWKMNGSVALVRDFLSAIDASFAPDLLSKHSLELVICPPFTVMSAFNSGCPSVKLGAQNCFSGASKGATGEISAKMLRECGCDYVILGHSDRRSAFGEGNSDIRLKAESAIGEGITPIICVGETLQERHSGMSGDVLVEQCDECCPKYGEFIIAYEPVWAIGGSTIPDLGIIKESFDIIASHSSVRTVLYGGSVNQDNIRALKSQVGSLSGVLVGSAGTRVEAFCGIISSVLEL</sequence>
<accession>D1AS53</accession>
<dbReference type="GO" id="GO:0006096">
    <property type="term" value="P:glycolytic process"/>
    <property type="evidence" value="ECO:0007669"/>
    <property type="project" value="UniProtKB-UniPathway"/>
</dbReference>
<dbReference type="PROSITE" id="PS51440">
    <property type="entry name" value="TIM_2"/>
    <property type="match status" value="1"/>
</dbReference>
<dbReference type="STRING" id="574556.ACIS_00750"/>